<dbReference type="Gene3D" id="3.60.15.10">
    <property type="entry name" value="Ribonuclease Z/Hydroxyacylglutathione hydrolase-like"/>
    <property type="match status" value="1"/>
</dbReference>
<keyword evidence="4" id="KW-1185">Reference proteome</keyword>
<dbReference type="InterPro" id="IPR036866">
    <property type="entry name" value="RibonucZ/Hydroxyglut_hydro"/>
</dbReference>
<dbReference type="Pfam" id="PF00753">
    <property type="entry name" value="Lactamase_B"/>
    <property type="match status" value="1"/>
</dbReference>
<dbReference type="CDD" id="cd06262">
    <property type="entry name" value="metallo-hydrolase-like_MBL-fold"/>
    <property type="match status" value="1"/>
</dbReference>
<feature type="domain" description="Metallo-beta-lactamase" evidence="2">
    <location>
        <begin position="49"/>
        <end position="219"/>
    </location>
</feature>
<organism evidence="3 4">
    <name type="scientific">Georgenia thermotolerans</name>
    <dbReference type="NCBI Taxonomy" id="527326"/>
    <lineage>
        <taxon>Bacteria</taxon>
        <taxon>Bacillati</taxon>
        <taxon>Actinomycetota</taxon>
        <taxon>Actinomycetes</taxon>
        <taxon>Micrococcales</taxon>
        <taxon>Bogoriellaceae</taxon>
        <taxon>Georgenia</taxon>
    </lineage>
</organism>
<proteinExistence type="predicted"/>
<keyword evidence="3" id="KW-0378">Hydrolase</keyword>
<dbReference type="SMART" id="SM00849">
    <property type="entry name" value="Lactamase_B"/>
    <property type="match status" value="1"/>
</dbReference>
<name>A0A7J5USZ8_9MICO</name>
<dbReference type="PANTHER" id="PTHR46233">
    <property type="entry name" value="HYDROXYACYLGLUTATHIONE HYDROLASE GLOC"/>
    <property type="match status" value="1"/>
</dbReference>
<evidence type="ECO:0000256" key="1">
    <source>
        <dbReference type="SAM" id="MobiDB-lite"/>
    </source>
</evidence>
<dbReference type="Proteomes" id="UP000451860">
    <property type="component" value="Unassembled WGS sequence"/>
</dbReference>
<dbReference type="OrthoDB" id="2971563at2"/>
<gene>
    <name evidence="3" type="ORF">GB883_03825</name>
</gene>
<dbReference type="PANTHER" id="PTHR46233:SF1">
    <property type="entry name" value="CONSERVED PROTEIN"/>
    <property type="match status" value="1"/>
</dbReference>
<dbReference type="AlphaFoldDB" id="A0A7J5USZ8"/>
<dbReference type="EMBL" id="WHJE01000010">
    <property type="protein sequence ID" value="KAE8765410.1"/>
    <property type="molecule type" value="Genomic_DNA"/>
</dbReference>
<dbReference type="SUPFAM" id="SSF56281">
    <property type="entry name" value="Metallo-hydrolase/oxidoreductase"/>
    <property type="match status" value="1"/>
</dbReference>
<evidence type="ECO:0000313" key="4">
    <source>
        <dbReference type="Proteomes" id="UP000451860"/>
    </source>
</evidence>
<dbReference type="GO" id="GO:0016787">
    <property type="term" value="F:hydrolase activity"/>
    <property type="evidence" value="ECO:0007669"/>
    <property type="project" value="UniProtKB-KW"/>
</dbReference>
<feature type="region of interest" description="Disordered" evidence="1">
    <location>
        <begin position="1"/>
        <end position="36"/>
    </location>
</feature>
<sequence length="240" mass="25069">MTDDHPSPAEETSGDAGALPGGHVTHGGPTAAHPLGPVTVRKASVSPEDNNAYLITAPDGAQLLVDAADDADRVLALVAEGSGRLDAVVTTHRHWDHHRALAAVLAATGAKALAGAPDAPELPAPTDRPLTHGDRIALGPLSLEVIALRGHTPGSVALALTEPDGAPSPGRVHLFTGDSLFPGGPGRTWSPADFQSLMDDLEARIFDRFPDDTRVYPGHGDDTTLGRERPHLAEWRARGW</sequence>
<evidence type="ECO:0000259" key="2">
    <source>
        <dbReference type="SMART" id="SM00849"/>
    </source>
</evidence>
<dbReference type="RefSeq" id="WP_152201807.1">
    <property type="nucleotide sequence ID" value="NZ_VUKF01000008.1"/>
</dbReference>
<accession>A0A7J5USZ8</accession>
<dbReference type="InterPro" id="IPR051453">
    <property type="entry name" value="MBL_Glyoxalase_II"/>
</dbReference>
<comment type="caution">
    <text evidence="3">The sequence shown here is derived from an EMBL/GenBank/DDBJ whole genome shotgun (WGS) entry which is preliminary data.</text>
</comment>
<evidence type="ECO:0000313" key="3">
    <source>
        <dbReference type="EMBL" id="KAE8765410.1"/>
    </source>
</evidence>
<reference evidence="3 4" key="1">
    <citation type="submission" date="2019-10" db="EMBL/GenBank/DDBJ databases">
        <title>Georgenia wutianyii sp. nov. and Georgenia yuyongxinii sp. nov. isolated from plateau pika (Ochotona curzoniae) in the Qinghai-Tibet plateau of China.</title>
        <authorList>
            <person name="Tian Z."/>
        </authorList>
    </citation>
    <scope>NUCLEOTIDE SEQUENCE [LARGE SCALE GENOMIC DNA]</scope>
    <source>
        <strain evidence="3 4">DSM 21501</strain>
    </source>
</reference>
<dbReference type="InterPro" id="IPR001279">
    <property type="entry name" value="Metallo-B-lactamas"/>
</dbReference>
<protein>
    <submittedName>
        <fullName evidence="3">MBL fold metallo-hydrolase</fullName>
    </submittedName>
</protein>